<evidence type="ECO:0000313" key="2">
    <source>
        <dbReference type="EMBL" id="HGH60938.1"/>
    </source>
</evidence>
<name>A0A7C4ARL8_9BACT</name>
<sequence>MNAFVFRSSFAHILMILAMTCNIMAGAKVFCRGVKSIAANRQAIPPLSMVLDDHLNVASQLPEMVASLENSAATPRCSCQKPKSCVPVSRLMLTANPLQRFNDEQRSARSESIDVNDSLNLTNSSYQGCCGPPSAMAGEGVTYAFHDDILSLACVLLI</sequence>
<feature type="transmembrane region" description="Helical" evidence="1">
    <location>
        <begin position="12"/>
        <end position="31"/>
    </location>
</feature>
<proteinExistence type="predicted"/>
<gene>
    <name evidence="2" type="ORF">ENV54_06535</name>
</gene>
<dbReference type="AlphaFoldDB" id="A0A7C4ARL8"/>
<accession>A0A7C4ARL8</accession>
<keyword evidence="1" id="KW-0472">Membrane</keyword>
<dbReference type="EMBL" id="DTGT01000199">
    <property type="protein sequence ID" value="HGH60938.1"/>
    <property type="molecule type" value="Genomic_DNA"/>
</dbReference>
<keyword evidence="1" id="KW-0812">Transmembrane</keyword>
<reference evidence="2" key="1">
    <citation type="journal article" date="2020" name="mSystems">
        <title>Genome- and Community-Level Interaction Insights into Carbon Utilization and Element Cycling Functions of Hydrothermarchaeota in Hydrothermal Sediment.</title>
        <authorList>
            <person name="Zhou Z."/>
            <person name="Liu Y."/>
            <person name="Xu W."/>
            <person name="Pan J."/>
            <person name="Luo Z.H."/>
            <person name="Li M."/>
        </authorList>
    </citation>
    <scope>NUCLEOTIDE SEQUENCE [LARGE SCALE GENOMIC DNA]</scope>
    <source>
        <strain evidence="2">SpSt-769</strain>
    </source>
</reference>
<organism evidence="2">
    <name type="scientific">Desulfomonile tiedjei</name>
    <dbReference type="NCBI Taxonomy" id="2358"/>
    <lineage>
        <taxon>Bacteria</taxon>
        <taxon>Pseudomonadati</taxon>
        <taxon>Thermodesulfobacteriota</taxon>
        <taxon>Desulfomonilia</taxon>
        <taxon>Desulfomonilales</taxon>
        <taxon>Desulfomonilaceae</taxon>
        <taxon>Desulfomonile</taxon>
    </lineage>
</organism>
<evidence type="ECO:0000256" key="1">
    <source>
        <dbReference type="SAM" id="Phobius"/>
    </source>
</evidence>
<keyword evidence="1" id="KW-1133">Transmembrane helix</keyword>
<comment type="caution">
    <text evidence="2">The sequence shown here is derived from an EMBL/GenBank/DDBJ whole genome shotgun (WGS) entry which is preliminary data.</text>
</comment>
<protein>
    <submittedName>
        <fullName evidence="2">Uncharacterized protein</fullName>
    </submittedName>
</protein>